<dbReference type="EMBL" id="GEDC01029632">
    <property type="protein sequence ID" value="JAS07666.1"/>
    <property type="molecule type" value="Transcribed_RNA"/>
</dbReference>
<comment type="similarity">
    <text evidence="2">Belongs to the PA-phosphatase related phosphoesterase family.</text>
</comment>
<dbReference type="PANTHER" id="PTHR10165">
    <property type="entry name" value="LIPID PHOSPHATE PHOSPHATASE"/>
    <property type="match status" value="1"/>
</dbReference>
<feature type="transmembrane region" description="Helical" evidence="6">
    <location>
        <begin position="172"/>
        <end position="191"/>
    </location>
</feature>
<feature type="transmembrane region" description="Helical" evidence="6">
    <location>
        <begin position="12"/>
        <end position="30"/>
    </location>
</feature>
<evidence type="ECO:0000256" key="2">
    <source>
        <dbReference type="ARBA" id="ARBA00008816"/>
    </source>
</evidence>
<dbReference type="GO" id="GO:0006644">
    <property type="term" value="P:phospholipid metabolic process"/>
    <property type="evidence" value="ECO:0007669"/>
    <property type="project" value="InterPro"/>
</dbReference>
<dbReference type="CDD" id="cd03384">
    <property type="entry name" value="PAP2_wunen"/>
    <property type="match status" value="1"/>
</dbReference>
<dbReference type="PANTHER" id="PTHR10165:SF103">
    <property type="entry name" value="PHOSPHOLIPID PHOSPHATASE HOMOLOG 1.2 HOMOLOG"/>
    <property type="match status" value="1"/>
</dbReference>
<evidence type="ECO:0000313" key="9">
    <source>
        <dbReference type="EMBL" id="JAS13662.1"/>
    </source>
</evidence>
<dbReference type="SMART" id="SM00014">
    <property type="entry name" value="acidPPc"/>
    <property type="match status" value="1"/>
</dbReference>
<dbReference type="Gene3D" id="1.20.144.10">
    <property type="entry name" value="Phosphatidic acid phosphatase type 2/haloperoxidase"/>
    <property type="match status" value="1"/>
</dbReference>
<protein>
    <recommendedName>
        <fullName evidence="7">Phosphatidic acid phosphatase type 2/haloperoxidase domain-containing protein</fullName>
    </recommendedName>
</protein>
<dbReference type="InterPro" id="IPR043216">
    <property type="entry name" value="PAP-like"/>
</dbReference>
<evidence type="ECO:0000256" key="3">
    <source>
        <dbReference type="ARBA" id="ARBA00022692"/>
    </source>
</evidence>
<feature type="transmembrane region" description="Helical" evidence="6">
    <location>
        <begin position="61"/>
        <end position="84"/>
    </location>
</feature>
<dbReference type="InterPro" id="IPR036938">
    <property type="entry name" value="PAP2/HPO_sf"/>
</dbReference>
<sequence>MGDRMASIRKHRGSIVDVICVALVGLAVGFDNLFGVPYKRGFFCDDDTIRYPRQSETVPTALLAVVGYSVPAILVGVVETLRLFDKTTPRDSYRTVSSRILRSCYRILGVFLFGTGLNQLCVDTSKYVVGRLRPHFIDVCVPTVDCNTIAGNTYVTQYECTGDPAVVEEARLSFPSGHAALAFYVAIYLSIFLQHRMVWQGTILFRHLLQGILILLAWYTALTRVRDNMHHPTDVLAGSVIGTLWAFFMACFVIDMRLENENDQEELRVLRQTQIQNQHGPNYV</sequence>
<name>A0A1B6C2C2_9HEMI</name>
<dbReference type="GO" id="GO:0008195">
    <property type="term" value="F:phosphatidate phosphatase activity"/>
    <property type="evidence" value="ECO:0007669"/>
    <property type="project" value="TreeGrafter"/>
</dbReference>
<evidence type="ECO:0000256" key="6">
    <source>
        <dbReference type="SAM" id="Phobius"/>
    </source>
</evidence>
<dbReference type="GO" id="GO:0007165">
    <property type="term" value="P:signal transduction"/>
    <property type="evidence" value="ECO:0007669"/>
    <property type="project" value="TreeGrafter"/>
</dbReference>
<dbReference type="GO" id="GO:0046839">
    <property type="term" value="P:phospholipid dephosphorylation"/>
    <property type="evidence" value="ECO:0007669"/>
    <property type="project" value="TreeGrafter"/>
</dbReference>
<feature type="domain" description="Phosphatidic acid phosphatase type 2/haloperoxidase" evidence="7">
    <location>
        <begin position="108"/>
        <end position="250"/>
    </location>
</feature>
<feature type="transmembrane region" description="Helical" evidence="6">
    <location>
        <begin position="203"/>
        <end position="223"/>
    </location>
</feature>
<evidence type="ECO:0000256" key="1">
    <source>
        <dbReference type="ARBA" id="ARBA00004141"/>
    </source>
</evidence>
<dbReference type="EMBL" id="GEDC01023636">
    <property type="protein sequence ID" value="JAS13662.1"/>
    <property type="molecule type" value="Transcribed_RNA"/>
</dbReference>
<reference evidence="8" key="1">
    <citation type="submission" date="2015-12" db="EMBL/GenBank/DDBJ databases">
        <title>De novo transcriptome assembly of four potential Pierce s Disease insect vectors from Arizona vineyards.</title>
        <authorList>
            <person name="Tassone E.E."/>
        </authorList>
    </citation>
    <scope>NUCLEOTIDE SEQUENCE</scope>
</reference>
<keyword evidence="4 6" id="KW-1133">Transmembrane helix</keyword>
<evidence type="ECO:0000313" key="8">
    <source>
        <dbReference type="EMBL" id="JAS07666.1"/>
    </source>
</evidence>
<organism evidence="8">
    <name type="scientific">Clastoptera arizonana</name>
    <name type="common">Arizona spittle bug</name>
    <dbReference type="NCBI Taxonomy" id="38151"/>
    <lineage>
        <taxon>Eukaryota</taxon>
        <taxon>Metazoa</taxon>
        <taxon>Ecdysozoa</taxon>
        <taxon>Arthropoda</taxon>
        <taxon>Hexapoda</taxon>
        <taxon>Insecta</taxon>
        <taxon>Pterygota</taxon>
        <taxon>Neoptera</taxon>
        <taxon>Paraneoptera</taxon>
        <taxon>Hemiptera</taxon>
        <taxon>Auchenorrhyncha</taxon>
        <taxon>Cercopoidea</taxon>
        <taxon>Clastopteridae</taxon>
        <taxon>Clastoptera</taxon>
    </lineage>
</organism>
<feature type="transmembrane region" description="Helical" evidence="6">
    <location>
        <begin position="235"/>
        <end position="254"/>
    </location>
</feature>
<keyword evidence="3 6" id="KW-0812">Transmembrane</keyword>
<dbReference type="GO" id="GO:0005886">
    <property type="term" value="C:plasma membrane"/>
    <property type="evidence" value="ECO:0007669"/>
    <property type="project" value="TreeGrafter"/>
</dbReference>
<comment type="subcellular location">
    <subcellularLocation>
        <location evidence="1">Membrane</location>
        <topology evidence="1">Multi-pass membrane protein</topology>
    </subcellularLocation>
</comment>
<dbReference type="AlphaFoldDB" id="A0A1B6C2C2"/>
<evidence type="ECO:0000256" key="4">
    <source>
        <dbReference type="ARBA" id="ARBA00022989"/>
    </source>
</evidence>
<evidence type="ECO:0000256" key="5">
    <source>
        <dbReference type="ARBA" id="ARBA00023136"/>
    </source>
</evidence>
<dbReference type="Pfam" id="PF01569">
    <property type="entry name" value="PAP2"/>
    <property type="match status" value="1"/>
</dbReference>
<feature type="transmembrane region" description="Helical" evidence="6">
    <location>
        <begin position="104"/>
        <end position="122"/>
    </location>
</feature>
<keyword evidence="5 6" id="KW-0472">Membrane</keyword>
<dbReference type="InterPro" id="IPR000326">
    <property type="entry name" value="PAP2/HPO"/>
</dbReference>
<evidence type="ECO:0000259" key="7">
    <source>
        <dbReference type="SMART" id="SM00014"/>
    </source>
</evidence>
<dbReference type="SUPFAM" id="SSF48317">
    <property type="entry name" value="Acid phosphatase/Vanadium-dependent haloperoxidase"/>
    <property type="match status" value="1"/>
</dbReference>
<gene>
    <name evidence="8" type="ORF">g.26860</name>
    <name evidence="9" type="ORF">g.26861</name>
</gene>
<accession>A0A1B6C2C2</accession>
<proteinExistence type="inferred from homology"/>